<gene>
    <name evidence="1" type="ORF">IE53DRAFT_52018</name>
</gene>
<keyword evidence="2" id="KW-1185">Reference proteome</keyword>
<name>A0ACD0NZY8_9BASI</name>
<evidence type="ECO:0000313" key="1">
    <source>
        <dbReference type="EMBL" id="PWN51389.1"/>
    </source>
</evidence>
<proteinExistence type="predicted"/>
<organism evidence="1 2">
    <name type="scientific">Violaceomyces palustris</name>
    <dbReference type="NCBI Taxonomy" id="1673888"/>
    <lineage>
        <taxon>Eukaryota</taxon>
        <taxon>Fungi</taxon>
        <taxon>Dikarya</taxon>
        <taxon>Basidiomycota</taxon>
        <taxon>Ustilaginomycotina</taxon>
        <taxon>Ustilaginomycetes</taxon>
        <taxon>Violaceomycetales</taxon>
        <taxon>Violaceomycetaceae</taxon>
        <taxon>Violaceomyces</taxon>
    </lineage>
</organism>
<reference evidence="1 2" key="1">
    <citation type="journal article" date="2018" name="Mol. Biol. Evol.">
        <title>Broad Genomic Sampling Reveals a Smut Pathogenic Ancestry of the Fungal Clade Ustilaginomycotina.</title>
        <authorList>
            <person name="Kijpornyongpan T."/>
            <person name="Mondo S.J."/>
            <person name="Barry K."/>
            <person name="Sandor L."/>
            <person name="Lee J."/>
            <person name="Lipzen A."/>
            <person name="Pangilinan J."/>
            <person name="LaButti K."/>
            <person name="Hainaut M."/>
            <person name="Henrissat B."/>
            <person name="Grigoriev I.V."/>
            <person name="Spatafora J.W."/>
            <person name="Aime M.C."/>
        </authorList>
    </citation>
    <scope>NUCLEOTIDE SEQUENCE [LARGE SCALE GENOMIC DNA]</scope>
    <source>
        <strain evidence="1 2">SA 807</strain>
    </source>
</reference>
<sequence>MSTGSPSISSLHQSSGRQSIQVSVIGTLPSKNLDTLLNLISVQTGSTPTKLHQYEHVLSRNDDESSKLRESQDNAWKGVFRARESLRLRCRREKVGLGGGDVKINTSLFLPLQPLPSRQYPKTTVRSVISVDLLEEESFRPGSESWIELAASLGWVPGFSFLRSGLRFIVPSTQREDGSAGTTFNEVLVYKVFRNDPTGYTDDLVGLDTEAHTVVVQVVSTVGFFDDDASAASSSDSGDAKARQTASVKSLPLQGGGQGAPTPRDQDDSLDKAVKHVETMAKLLRGVVDLAREDD</sequence>
<dbReference type="Proteomes" id="UP000245626">
    <property type="component" value="Unassembled WGS sequence"/>
</dbReference>
<evidence type="ECO:0000313" key="2">
    <source>
        <dbReference type="Proteomes" id="UP000245626"/>
    </source>
</evidence>
<dbReference type="EMBL" id="KZ819847">
    <property type="protein sequence ID" value="PWN51389.1"/>
    <property type="molecule type" value="Genomic_DNA"/>
</dbReference>
<accession>A0ACD0NZY8</accession>
<protein>
    <submittedName>
        <fullName evidence="1">Uncharacterized protein</fullName>
    </submittedName>
</protein>